<proteinExistence type="predicted"/>
<dbReference type="InterPro" id="IPR038740">
    <property type="entry name" value="BioF2-like_GNAT_dom"/>
</dbReference>
<reference evidence="2 3" key="1">
    <citation type="submission" date="2017-05" db="EMBL/GenBank/DDBJ databases">
        <title>Chromobacterium violaceum GHPS1 isolated from Hydrocarbon polluted soil in French Guiana display an awesome secondary metabolite arsenal and a battery of drug and heavy-metal-resistance and detoxification of xenobiotics proteins.</title>
        <authorList>
            <person name="Belbahri L."/>
        </authorList>
    </citation>
    <scope>NUCLEOTIDE SEQUENCE [LARGE SCALE GENOMIC DNA]</scope>
    <source>
        <strain evidence="2 3">GHPS1</strain>
    </source>
</reference>
<evidence type="ECO:0000259" key="1">
    <source>
        <dbReference type="Pfam" id="PF13480"/>
    </source>
</evidence>
<evidence type="ECO:0000313" key="2">
    <source>
        <dbReference type="EMBL" id="OVE48966.1"/>
    </source>
</evidence>
<dbReference type="Proteomes" id="UP000196342">
    <property type="component" value="Unassembled WGS sequence"/>
</dbReference>
<dbReference type="Pfam" id="PF13480">
    <property type="entry name" value="Acetyltransf_6"/>
    <property type="match status" value="1"/>
</dbReference>
<accession>A0A202BBQ3</accession>
<evidence type="ECO:0000313" key="3">
    <source>
        <dbReference type="Proteomes" id="UP000196342"/>
    </source>
</evidence>
<gene>
    <name evidence="2" type="ORF">CBW21_07075</name>
</gene>
<protein>
    <recommendedName>
        <fullName evidence="1">BioF2-like acetyltransferase domain-containing protein</fullName>
    </recommendedName>
</protein>
<organism evidence="2 3">
    <name type="scientific">Chromobacterium violaceum</name>
    <dbReference type="NCBI Taxonomy" id="536"/>
    <lineage>
        <taxon>Bacteria</taxon>
        <taxon>Pseudomonadati</taxon>
        <taxon>Pseudomonadota</taxon>
        <taxon>Betaproteobacteria</taxon>
        <taxon>Neisseriales</taxon>
        <taxon>Chromobacteriaceae</taxon>
        <taxon>Chromobacterium</taxon>
    </lineage>
</organism>
<dbReference type="EMBL" id="NHOO01000005">
    <property type="protein sequence ID" value="OVE48966.1"/>
    <property type="molecule type" value="Genomic_DNA"/>
</dbReference>
<sequence length="340" mass="38315">MAVILGPWMRRPMLTLQDLPAPPADFSAGNPDNADFYSAFSRGCMPEFRQGFFVAKEAGRRVCCIPYFVTDLELNILLPRGPLFAWLPKLSIPMACVGNPVTDLGRVEGELTPEIIAEVTRRLGQKGRLIAWKGFGEDLPLNGYARVKGLPVPVIRLRGDYYASLKGSRRRGLRRKLKKSDSLRYEVVEGLPVSLLGRIYALYLQTWEKAPLKFGRLGPDYFTRTSDGSIYLLFYLQGELIGFCQLLGKGALMMNAFGGLDYLHAYDYGLYATMLIRSVEVAEARGCTEIELGSTSYAFKRILGAEQRPTWNYFQHQSRLLNWLLTRFSSLLEPSAEDLK</sequence>
<dbReference type="SUPFAM" id="SSF55729">
    <property type="entry name" value="Acyl-CoA N-acyltransferases (Nat)"/>
    <property type="match status" value="1"/>
</dbReference>
<keyword evidence="3" id="KW-1185">Reference proteome</keyword>
<name>A0A202BBQ3_CHRVL</name>
<comment type="caution">
    <text evidence="2">The sequence shown here is derived from an EMBL/GenBank/DDBJ whole genome shotgun (WGS) entry which is preliminary data.</text>
</comment>
<dbReference type="AlphaFoldDB" id="A0A202BBQ3"/>
<dbReference type="InterPro" id="IPR016181">
    <property type="entry name" value="Acyl_CoA_acyltransferase"/>
</dbReference>
<feature type="domain" description="BioF2-like acetyltransferase" evidence="1">
    <location>
        <begin position="168"/>
        <end position="301"/>
    </location>
</feature>